<feature type="region of interest" description="Disordered" evidence="1">
    <location>
        <begin position="225"/>
        <end position="244"/>
    </location>
</feature>
<proteinExistence type="predicted"/>
<reference evidence="4" key="1">
    <citation type="submission" date="2020-10" db="EMBL/GenBank/DDBJ databases">
        <title>Genome Sequence of Monilinia vaccinii-corymbosi Sheds Light on Mummy Berry Disease Infection of Blueberry and Mating Type.</title>
        <authorList>
            <person name="Yow A.G."/>
            <person name="Zhang Y."/>
            <person name="Bansal K."/>
            <person name="Eacker S.M."/>
            <person name="Sullivan S."/>
            <person name="Liachko I."/>
            <person name="Cubeta M.A."/>
            <person name="Rollins J.A."/>
            <person name="Ashrafi H."/>
        </authorList>
    </citation>
    <scope>NUCLEOTIDE SEQUENCE</scope>
    <source>
        <strain evidence="4">RL-1</strain>
    </source>
</reference>
<feature type="chain" id="PRO_5032724052" description="Glycosyl transferase CAP10 domain-containing protein" evidence="2">
    <location>
        <begin position="28"/>
        <end position="244"/>
    </location>
</feature>
<organism evidence="4 5">
    <name type="scientific">Monilinia vaccinii-corymbosi</name>
    <dbReference type="NCBI Taxonomy" id="61207"/>
    <lineage>
        <taxon>Eukaryota</taxon>
        <taxon>Fungi</taxon>
        <taxon>Dikarya</taxon>
        <taxon>Ascomycota</taxon>
        <taxon>Pezizomycotina</taxon>
        <taxon>Leotiomycetes</taxon>
        <taxon>Helotiales</taxon>
        <taxon>Sclerotiniaceae</taxon>
        <taxon>Monilinia</taxon>
    </lineage>
</organism>
<dbReference type="EMBL" id="CP063407">
    <property type="protein sequence ID" value="QSZ32446.1"/>
    <property type="molecule type" value="Genomic_DNA"/>
</dbReference>
<dbReference type="Proteomes" id="UP000672032">
    <property type="component" value="Chromosome 3"/>
</dbReference>
<evidence type="ECO:0000259" key="3">
    <source>
        <dbReference type="Pfam" id="PF05686"/>
    </source>
</evidence>
<sequence>MAYRSRSPVNIGILLLTVLVCIYLHHTQSPKLPSSVLQLSVDGHEPSSEILQSLSLTEEQCAATFPGLTKEIDDAVARGPFSLKRQPDHYTGLVQGRIKDGKVLFGIHNFCGPGPVSGYAPGAEFRSASTVSCGYYLSVSSPRHDLCSQLLDTPMNNSWAFSRSNSPHIENRNYWVMPHFSFWSWPISFIGTIDAALFKIERIEKNTQWTEKIDKAIWRGTGSFNSAGNNDSRPSLILKSQEKE</sequence>
<dbReference type="Pfam" id="PF05686">
    <property type="entry name" value="Glyco_transf_90"/>
    <property type="match status" value="1"/>
</dbReference>
<dbReference type="AlphaFoldDB" id="A0A8A3PBF6"/>
<gene>
    <name evidence="4" type="ORF">DSL72_002020</name>
</gene>
<evidence type="ECO:0000313" key="4">
    <source>
        <dbReference type="EMBL" id="QSZ32446.1"/>
    </source>
</evidence>
<feature type="signal peptide" evidence="2">
    <location>
        <begin position="1"/>
        <end position="27"/>
    </location>
</feature>
<dbReference type="InterPro" id="IPR006598">
    <property type="entry name" value="CAP10"/>
</dbReference>
<feature type="domain" description="Glycosyl transferase CAP10" evidence="3">
    <location>
        <begin position="176"/>
        <end position="226"/>
    </location>
</feature>
<dbReference type="OrthoDB" id="202415at2759"/>
<protein>
    <recommendedName>
        <fullName evidence="3">Glycosyl transferase CAP10 domain-containing protein</fullName>
    </recommendedName>
</protein>
<keyword evidence="2" id="KW-0732">Signal</keyword>
<accession>A0A8A3PBF6</accession>
<name>A0A8A3PBF6_9HELO</name>
<evidence type="ECO:0000256" key="2">
    <source>
        <dbReference type="SAM" id="SignalP"/>
    </source>
</evidence>
<evidence type="ECO:0000256" key="1">
    <source>
        <dbReference type="SAM" id="MobiDB-lite"/>
    </source>
</evidence>
<keyword evidence="5" id="KW-1185">Reference proteome</keyword>
<evidence type="ECO:0000313" key="5">
    <source>
        <dbReference type="Proteomes" id="UP000672032"/>
    </source>
</evidence>